<dbReference type="PROSITE" id="PS00092">
    <property type="entry name" value="N6_MTASE"/>
    <property type="match status" value="1"/>
</dbReference>
<dbReference type="Gene3D" id="3.40.50.150">
    <property type="entry name" value="Vaccinia Virus protein VP39"/>
    <property type="match status" value="1"/>
</dbReference>
<dbReference type="AlphaFoldDB" id="A0A381VV65"/>
<accession>A0A381VV65</accession>
<gene>
    <name evidence="1" type="ORF">METZ01_LOCUS97009</name>
</gene>
<dbReference type="EMBL" id="UINC01009876">
    <property type="protein sequence ID" value="SVA44155.1"/>
    <property type="molecule type" value="Genomic_DNA"/>
</dbReference>
<name>A0A381VV65_9ZZZZ</name>
<feature type="non-terminal residue" evidence="1">
    <location>
        <position position="1"/>
    </location>
</feature>
<sequence length="61" mass="6964">MTYNYKIENKDCVIGLTEIKDDSINLVVADPPFGINEATFGKHYNRKDNVIDGYVHAPENY</sequence>
<dbReference type="GO" id="GO:0008168">
    <property type="term" value="F:methyltransferase activity"/>
    <property type="evidence" value="ECO:0007669"/>
    <property type="project" value="InterPro"/>
</dbReference>
<dbReference type="InterPro" id="IPR029063">
    <property type="entry name" value="SAM-dependent_MTases_sf"/>
</dbReference>
<reference evidence="1" key="1">
    <citation type="submission" date="2018-05" db="EMBL/GenBank/DDBJ databases">
        <authorList>
            <person name="Lanie J.A."/>
            <person name="Ng W.-L."/>
            <person name="Kazmierczak K.M."/>
            <person name="Andrzejewski T.M."/>
            <person name="Davidsen T.M."/>
            <person name="Wayne K.J."/>
            <person name="Tettelin H."/>
            <person name="Glass J.I."/>
            <person name="Rusch D."/>
            <person name="Podicherti R."/>
            <person name="Tsui H.-C.T."/>
            <person name="Winkler M.E."/>
        </authorList>
    </citation>
    <scope>NUCLEOTIDE SEQUENCE</scope>
</reference>
<dbReference type="GO" id="GO:0032259">
    <property type="term" value="P:methylation"/>
    <property type="evidence" value="ECO:0007669"/>
    <property type="project" value="InterPro"/>
</dbReference>
<feature type="non-terminal residue" evidence="1">
    <location>
        <position position="61"/>
    </location>
</feature>
<dbReference type="GO" id="GO:0003676">
    <property type="term" value="F:nucleic acid binding"/>
    <property type="evidence" value="ECO:0007669"/>
    <property type="project" value="InterPro"/>
</dbReference>
<organism evidence="1">
    <name type="scientific">marine metagenome</name>
    <dbReference type="NCBI Taxonomy" id="408172"/>
    <lineage>
        <taxon>unclassified sequences</taxon>
        <taxon>metagenomes</taxon>
        <taxon>ecological metagenomes</taxon>
    </lineage>
</organism>
<dbReference type="InterPro" id="IPR002052">
    <property type="entry name" value="DNA_methylase_N6_adenine_CS"/>
</dbReference>
<evidence type="ECO:0008006" key="2">
    <source>
        <dbReference type="Google" id="ProtNLM"/>
    </source>
</evidence>
<evidence type="ECO:0000313" key="1">
    <source>
        <dbReference type="EMBL" id="SVA44155.1"/>
    </source>
</evidence>
<protein>
    <recommendedName>
        <fullName evidence="2">DNA methylase N-4/N-6 domain-containing protein</fullName>
    </recommendedName>
</protein>
<dbReference type="SUPFAM" id="SSF53335">
    <property type="entry name" value="S-adenosyl-L-methionine-dependent methyltransferases"/>
    <property type="match status" value="1"/>
</dbReference>
<proteinExistence type="predicted"/>